<dbReference type="AlphaFoldDB" id="A0A151TER3"/>
<accession>A0A151TER3</accession>
<name>A0A151TER3_CAJCA</name>
<protein>
    <submittedName>
        <fullName evidence="1">Uncharacterized protein</fullName>
    </submittedName>
</protein>
<dbReference type="Proteomes" id="UP000075243">
    <property type="component" value="Chromosome 6"/>
</dbReference>
<dbReference type="Gramene" id="C.cajan_11424.t">
    <property type="protein sequence ID" value="C.cajan_11424.t"/>
    <property type="gene ID" value="C.cajan_11424"/>
</dbReference>
<sequence length="51" mass="5857">LAHIVSFLLPIYQCNSAYKKLPVSQYEEASSTDKTIKLYEGFSHHLLFEPV</sequence>
<evidence type="ECO:0000313" key="1">
    <source>
        <dbReference type="EMBL" id="KYP65517.1"/>
    </source>
</evidence>
<organism evidence="1 2">
    <name type="scientific">Cajanus cajan</name>
    <name type="common">Pigeon pea</name>
    <name type="synonym">Cajanus indicus</name>
    <dbReference type="NCBI Taxonomy" id="3821"/>
    <lineage>
        <taxon>Eukaryota</taxon>
        <taxon>Viridiplantae</taxon>
        <taxon>Streptophyta</taxon>
        <taxon>Embryophyta</taxon>
        <taxon>Tracheophyta</taxon>
        <taxon>Spermatophyta</taxon>
        <taxon>Magnoliopsida</taxon>
        <taxon>eudicotyledons</taxon>
        <taxon>Gunneridae</taxon>
        <taxon>Pentapetalae</taxon>
        <taxon>rosids</taxon>
        <taxon>fabids</taxon>
        <taxon>Fabales</taxon>
        <taxon>Fabaceae</taxon>
        <taxon>Papilionoideae</taxon>
        <taxon>50 kb inversion clade</taxon>
        <taxon>NPAAA clade</taxon>
        <taxon>indigoferoid/millettioid clade</taxon>
        <taxon>Phaseoleae</taxon>
        <taxon>Cajanus</taxon>
    </lineage>
</organism>
<dbReference type="EMBL" id="CM003608">
    <property type="protein sequence ID" value="KYP65517.1"/>
    <property type="molecule type" value="Genomic_DNA"/>
</dbReference>
<feature type="non-terminal residue" evidence="1">
    <location>
        <position position="1"/>
    </location>
</feature>
<keyword evidence="2" id="KW-1185">Reference proteome</keyword>
<evidence type="ECO:0000313" key="2">
    <source>
        <dbReference type="Proteomes" id="UP000075243"/>
    </source>
</evidence>
<gene>
    <name evidence="1" type="ORF">KK1_011753</name>
</gene>
<reference evidence="1 2" key="1">
    <citation type="journal article" date="2012" name="Nat. Biotechnol.">
        <title>Draft genome sequence of pigeonpea (Cajanus cajan), an orphan legume crop of resource-poor farmers.</title>
        <authorList>
            <person name="Varshney R.K."/>
            <person name="Chen W."/>
            <person name="Li Y."/>
            <person name="Bharti A.K."/>
            <person name="Saxena R.K."/>
            <person name="Schlueter J.A."/>
            <person name="Donoghue M.T."/>
            <person name="Azam S."/>
            <person name="Fan G."/>
            <person name="Whaley A.M."/>
            <person name="Farmer A.D."/>
            <person name="Sheridan J."/>
            <person name="Iwata A."/>
            <person name="Tuteja R."/>
            <person name="Penmetsa R.V."/>
            <person name="Wu W."/>
            <person name="Upadhyaya H.D."/>
            <person name="Yang S.P."/>
            <person name="Shah T."/>
            <person name="Saxena K.B."/>
            <person name="Michael T."/>
            <person name="McCombie W.R."/>
            <person name="Yang B."/>
            <person name="Zhang G."/>
            <person name="Yang H."/>
            <person name="Wang J."/>
            <person name="Spillane C."/>
            <person name="Cook D.R."/>
            <person name="May G.D."/>
            <person name="Xu X."/>
            <person name="Jackson S.A."/>
        </authorList>
    </citation>
    <scope>NUCLEOTIDE SEQUENCE [LARGE SCALE GENOMIC DNA]</scope>
    <source>
        <strain evidence="2">cv. Asha</strain>
    </source>
</reference>
<proteinExistence type="predicted"/>